<dbReference type="InterPro" id="IPR019510">
    <property type="entry name" value="AKAP7-like_phosphoesterase"/>
</dbReference>
<keyword evidence="1" id="KW-0732">Signal</keyword>
<evidence type="ECO:0000313" key="4">
    <source>
        <dbReference type="Proteomes" id="UP001190700"/>
    </source>
</evidence>
<organism evidence="3 4">
    <name type="scientific">Cymbomonas tetramitiformis</name>
    <dbReference type="NCBI Taxonomy" id="36881"/>
    <lineage>
        <taxon>Eukaryota</taxon>
        <taxon>Viridiplantae</taxon>
        <taxon>Chlorophyta</taxon>
        <taxon>Pyramimonadophyceae</taxon>
        <taxon>Pyramimonadales</taxon>
        <taxon>Pyramimonadaceae</taxon>
        <taxon>Cymbomonas</taxon>
    </lineage>
</organism>
<proteinExistence type="predicted"/>
<dbReference type="Pfam" id="PF10469">
    <property type="entry name" value="AKAP7_NLS"/>
    <property type="match status" value="1"/>
</dbReference>
<dbReference type="GO" id="GO:0005634">
    <property type="term" value="C:nucleus"/>
    <property type="evidence" value="ECO:0007669"/>
    <property type="project" value="TreeGrafter"/>
</dbReference>
<accession>A0AAE0G3G8</accession>
<feature type="chain" id="PRO_5042036468" description="A-kinase anchor protein 7-like phosphoesterase domain-containing protein" evidence="1">
    <location>
        <begin position="28"/>
        <end position="135"/>
    </location>
</feature>
<name>A0AAE0G3G8_9CHLO</name>
<feature type="domain" description="A-kinase anchor protein 7-like phosphoesterase" evidence="2">
    <location>
        <begin position="61"/>
        <end position="134"/>
    </location>
</feature>
<dbReference type="EMBL" id="LGRX02010141">
    <property type="protein sequence ID" value="KAK3270907.1"/>
    <property type="molecule type" value="Genomic_DNA"/>
</dbReference>
<comment type="caution">
    <text evidence="3">The sequence shown here is derived from an EMBL/GenBank/DDBJ whole genome shotgun (WGS) entry which is preliminary data.</text>
</comment>
<dbReference type="PANTHER" id="PTHR13360:SF1">
    <property type="entry name" value="ACTIVATING SIGNAL COINTEGRATOR 1 COMPLEX SUBUNIT 1"/>
    <property type="match status" value="1"/>
</dbReference>
<dbReference type="GO" id="GO:0006355">
    <property type="term" value="P:regulation of DNA-templated transcription"/>
    <property type="evidence" value="ECO:0007669"/>
    <property type="project" value="TreeGrafter"/>
</dbReference>
<protein>
    <recommendedName>
        <fullName evidence="2">A-kinase anchor protein 7-like phosphoesterase domain-containing protein</fullName>
    </recommendedName>
</protein>
<feature type="signal peptide" evidence="1">
    <location>
        <begin position="1"/>
        <end position="27"/>
    </location>
</feature>
<evidence type="ECO:0000259" key="2">
    <source>
        <dbReference type="Pfam" id="PF10469"/>
    </source>
</evidence>
<dbReference type="Proteomes" id="UP001190700">
    <property type="component" value="Unassembled WGS sequence"/>
</dbReference>
<dbReference type="Gene3D" id="3.90.1140.10">
    <property type="entry name" value="Cyclic phosphodiesterase"/>
    <property type="match status" value="1"/>
</dbReference>
<dbReference type="GO" id="GO:0006307">
    <property type="term" value="P:DNA alkylation repair"/>
    <property type="evidence" value="ECO:0007669"/>
    <property type="project" value="InterPro"/>
</dbReference>
<evidence type="ECO:0000256" key="1">
    <source>
        <dbReference type="SAM" id="SignalP"/>
    </source>
</evidence>
<gene>
    <name evidence="3" type="ORF">CYMTET_20718</name>
</gene>
<dbReference type="AlphaFoldDB" id="A0AAE0G3G8"/>
<reference evidence="3 4" key="1">
    <citation type="journal article" date="2015" name="Genome Biol. Evol.">
        <title>Comparative Genomics of a Bacterivorous Green Alga Reveals Evolutionary Causalities and Consequences of Phago-Mixotrophic Mode of Nutrition.</title>
        <authorList>
            <person name="Burns J.A."/>
            <person name="Paasch A."/>
            <person name="Narechania A."/>
            <person name="Kim E."/>
        </authorList>
    </citation>
    <scope>NUCLEOTIDE SEQUENCE [LARGE SCALE GENOMIC DNA]</scope>
    <source>
        <strain evidence="3 4">PLY_AMNH</strain>
    </source>
</reference>
<sequence length="135" mass="15425">MCWFGYVGGSVVQWCVMLMAMMYPNFGAKSSEVCYVSDFTLGCKKPRSDLCFEPWIVGKAQDERPVKLHATVINTRLRLRPSQEEKQERASFDARRLLEMDIDLGECHLNAIHLSQRGVFDASGYYHCVSQVKLP</sequence>
<keyword evidence="4" id="KW-1185">Reference proteome</keyword>
<evidence type="ECO:0000313" key="3">
    <source>
        <dbReference type="EMBL" id="KAK3270907.1"/>
    </source>
</evidence>
<dbReference type="PANTHER" id="PTHR13360">
    <property type="entry name" value="ACTIVATING SIGNAL COINTEGRATOR 1 COMPLEX SUBUNIT 1"/>
    <property type="match status" value="1"/>
</dbReference>
<dbReference type="InterPro" id="IPR009210">
    <property type="entry name" value="ASCC1"/>
</dbReference>